<dbReference type="InterPro" id="IPR051531">
    <property type="entry name" value="N-acetyltransferase"/>
</dbReference>
<comment type="caution">
    <text evidence="2">The sequence shown here is derived from an EMBL/GenBank/DDBJ whole genome shotgun (WGS) entry which is preliminary data.</text>
</comment>
<organism evidence="2 3">
    <name type="scientific">Variimorphobacter saccharofermentans</name>
    <dbReference type="NCBI Taxonomy" id="2755051"/>
    <lineage>
        <taxon>Bacteria</taxon>
        <taxon>Bacillati</taxon>
        <taxon>Bacillota</taxon>
        <taxon>Clostridia</taxon>
        <taxon>Lachnospirales</taxon>
        <taxon>Lachnospiraceae</taxon>
        <taxon>Variimorphobacter</taxon>
    </lineage>
</organism>
<feature type="domain" description="N-acetyltransferase" evidence="1">
    <location>
        <begin position="16"/>
        <end position="184"/>
    </location>
</feature>
<gene>
    <name evidence="2" type="ORF">H0486_05695</name>
</gene>
<dbReference type="EMBL" id="JACEGA010000001">
    <property type="protein sequence ID" value="MBB2182367.1"/>
    <property type="molecule type" value="Genomic_DNA"/>
</dbReference>
<dbReference type="RefSeq" id="WP_228352092.1">
    <property type="nucleotide sequence ID" value="NZ_JACEGA010000001.1"/>
</dbReference>
<dbReference type="SUPFAM" id="SSF55729">
    <property type="entry name" value="Acyl-CoA N-acyltransferases (Nat)"/>
    <property type="match status" value="1"/>
</dbReference>
<dbReference type="Proteomes" id="UP000574276">
    <property type="component" value="Unassembled WGS sequence"/>
</dbReference>
<dbReference type="PANTHER" id="PTHR43792:SF16">
    <property type="entry name" value="N-ACETYLTRANSFERASE DOMAIN-CONTAINING PROTEIN"/>
    <property type="match status" value="1"/>
</dbReference>
<dbReference type="Gene3D" id="3.40.630.30">
    <property type="match status" value="1"/>
</dbReference>
<evidence type="ECO:0000259" key="1">
    <source>
        <dbReference type="PROSITE" id="PS51186"/>
    </source>
</evidence>
<keyword evidence="2" id="KW-0808">Transferase</keyword>
<keyword evidence="3" id="KW-1185">Reference proteome</keyword>
<dbReference type="PANTHER" id="PTHR43792">
    <property type="entry name" value="GNAT FAMILY, PUTATIVE (AFU_ORTHOLOGUE AFUA_3G00765)-RELATED-RELATED"/>
    <property type="match status" value="1"/>
</dbReference>
<dbReference type="PROSITE" id="PS51186">
    <property type="entry name" value="GNAT"/>
    <property type="match status" value="1"/>
</dbReference>
<sequence>MIMHHIGTKSIETVRLLLRRFESDDAEDMYRNWAGDPEVCKYLSWGPHKDVEVSKKRIRDYLINYEFKDYYVWAIVLKSINQPIGSISVELSDESSRTCEVGYCLGKSYWNRGIMTEALLAVMHYLFFDIEYQRIMAKHDVLNVASGKVMQKAGMQFSRLEPRVGTRKDGTIYDCAVYVKHFTDE</sequence>
<accession>A0A839JYS8</accession>
<protein>
    <submittedName>
        <fullName evidence="2">GNAT family N-acetyltransferase</fullName>
    </submittedName>
</protein>
<dbReference type="Pfam" id="PF13302">
    <property type="entry name" value="Acetyltransf_3"/>
    <property type="match status" value="1"/>
</dbReference>
<evidence type="ECO:0000313" key="3">
    <source>
        <dbReference type="Proteomes" id="UP000574276"/>
    </source>
</evidence>
<name>A0A839JYS8_9FIRM</name>
<dbReference type="AlphaFoldDB" id="A0A839JYS8"/>
<dbReference type="InterPro" id="IPR016181">
    <property type="entry name" value="Acyl_CoA_acyltransferase"/>
</dbReference>
<proteinExistence type="predicted"/>
<dbReference type="InterPro" id="IPR000182">
    <property type="entry name" value="GNAT_dom"/>
</dbReference>
<evidence type="ECO:0000313" key="2">
    <source>
        <dbReference type="EMBL" id="MBB2182367.1"/>
    </source>
</evidence>
<reference evidence="2 3" key="1">
    <citation type="submission" date="2020-07" db="EMBL/GenBank/DDBJ databases">
        <title>Characterization and genome sequencing of isolate MD1, a novel member within the family Lachnospiraceae.</title>
        <authorList>
            <person name="Rettenmaier R."/>
            <person name="Di Bello L."/>
            <person name="Zinser C."/>
            <person name="Scheitz K."/>
            <person name="Liebl W."/>
            <person name="Zverlov V."/>
        </authorList>
    </citation>
    <scope>NUCLEOTIDE SEQUENCE [LARGE SCALE GENOMIC DNA]</scope>
    <source>
        <strain evidence="2 3">MD1</strain>
    </source>
</reference>
<dbReference type="GO" id="GO:0016747">
    <property type="term" value="F:acyltransferase activity, transferring groups other than amino-acyl groups"/>
    <property type="evidence" value="ECO:0007669"/>
    <property type="project" value="InterPro"/>
</dbReference>